<reference evidence="3" key="1">
    <citation type="submission" date="2020-11" db="EMBL/GenBank/DDBJ databases">
        <authorList>
            <person name="Tran Van P."/>
        </authorList>
    </citation>
    <scope>NUCLEOTIDE SEQUENCE</scope>
</reference>
<feature type="compositionally biased region" description="Basic residues" evidence="1">
    <location>
        <begin position="355"/>
        <end position="366"/>
    </location>
</feature>
<evidence type="ECO:0000313" key="3">
    <source>
        <dbReference type="EMBL" id="CAD7260706.1"/>
    </source>
</evidence>
<accession>A0A7R9G042</accession>
<evidence type="ECO:0000256" key="1">
    <source>
        <dbReference type="SAM" id="MobiDB-lite"/>
    </source>
</evidence>
<feature type="region of interest" description="Disordered" evidence="1">
    <location>
        <begin position="1"/>
        <end position="32"/>
    </location>
</feature>
<evidence type="ECO:0000259" key="2">
    <source>
        <dbReference type="Pfam" id="PF24906"/>
    </source>
</evidence>
<feature type="domain" description="WRKY19-like zinc finger" evidence="2">
    <location>
        <begin position="783"/>
        <end position="804"/>
    </location>
</feature>
<proteinExistence type="predicted"/>
<dbReference type="PANTHER" id="PTHR31827">
    <property type="entry name" value="EMB|CAB89363.1"/>
    <property type="match status" value="1"/>
</dbReference>
<name>A0A7R9G042_TIMSH</name>
<protein>
    <recommendedName>
        <fullName evidence="2">WRKY19-like zinc finger domain-containing protein</fullName>
    </recommendedName>
</protein>
<sequence>MTRIELQLHDHGNNNMEDSPHFSESESGIKQPSLDVSIKDEINIEPEKRVTERGVMRITEWFVRLPGFPLGSSDSPHYWYRCHSPRSPKADSVTTWNTMTENSPEYGDVSVNSEERYLHQRELVCDLPFIKEELEFCPKENQTKPRNIQPMSGLHCYVMYQGKQDITIDTERSGPDMDSNGMSHDHGNNNMEDSPHFSESESDKKQPSLDVSIKDEINIEPEMGPSPQENSNLTVKSETQDSYGPVSSSGITWIKQEFEMEENSPEYVDVSVNSEERDLHQQELVCDLPFIKEELELTNALVVLSCSTSEDGEIEVRTSVGVISKQSLVQYHPEDVHGTCIRRPYYEERSTGLKRNGKLSHQKKLYHSPSQPQLTRSDSSTINPSCTPLQNPRSTEPEFEARCALINTQEAVSSQLYEDSTKLLSYHKKSEYGDTKKRLPVHRQIKKINKSPKRNPKRGNRCAMEDCTKQAQKYGLCTAHGGVVQIKKCNIEECTRRARRHGLCTEHGGAYQKTCAIKECSKRGLKDLSNNSDLKTNMQDASLSQICEVSTEQPDESESEDTMSNFIEADKDEIFWQSYHKTCTFEDCSKQAHNNGLCREHGGGFRKASSVEDCPEQVWEGGPYQGHSSGLPKSCGAEGCHRRARTAGLCREHLGSKCPVDECHKMAKKGGLCPDHGGTYFKKECSLAECHKLARKGGLCASHGGGCHKKKCGVESCTKQSQKRGLCAKHGGCVWCSVENCTKQAQKRGLCIAHGGGVNCSVENCTRQAQKRGLCNVHESDVRCSAENCTKLPQKRGLCIAHGGGVRNGGNVSHTGAVSGAPLKIVLNKLRNGDFVHHTEEVLAAAWKTVLGSLGKEDSVHSTEGDEKCFLHLTCGRGYPFLSKTSSFFSFANCALVKDFTQTEVEYYKDKGGLAFSPRYQARFEHQMEDCVYDSEIKDTEMERTCEVFIKQENITEYETIVSPTRRGMNLPSNEKTSYPGLEATPGLHFIFLDNVRAAHVEMRSVQY</sequence>
<dbReference type="PANTHER" id="PTHR31827:SF1">
    <property type="entry name" value="EMB|CAB89363.1"/>
    <property type="match status" value="1"/>
</dbReference>
<organism evidence="3">
    <name type="scientific">Timema shepardi</name>
    <name type="common">Walking stick</name>
    <dbReference type="NCBI Taxonomy" id="629360"/>
    <lineage>
        <taxon>Eukaryota</taxon>
        <taxon>Metazoa</taxon>
        <taxon>Ecdysozoa</taxon>
        <taxon>Arthropoda</taxon>
        <taxon>Hexapoda</taxon>
        <taxon>Insecta</taxon>
        <taxon>Pterygota</taxon>
        <taxon>Neoptera</taxon>
        <taxon>Polyneoptera</taxon>
        <taxon>Phasmatodea</taxon>
        <taxon>Timematodea</taxon>
        <taxon>Timematoidea</taxon>
        <taxon>Timematidae</taxon>
        <taxon>Timema</taxon>
    </lineage>
</organism>
<feature type="region of interest" description="Disordered" evidence="1">
    <location>
        <begin position="354"/>
        <end position="395"/>
    </location>
</feature>
<dbReference type="EMBL" id="OC001804">
    <property type="protein sequence ID" value="CAD7260706.1"/>
    <property type="molecule type" value="Genomic_DNA"/>
</dbReference>
<feature type="domain" description="WRKY19-like zinc finger" evidence="2">
    <location>
        <begin position="736"/>
        <end position="756"/>
    </location>
</feature>
<dbReference type="InterPro" id="IPR056866">
    <property type="entry name" value="Znf_WRKY19"/>
</dbReference>
<dbReference type="AlphaFoldDB" id="A0A7R9G042"/>
<feature type="compositionally biased region" description="Polar residues" evidence="1">
    <location>
        <begin position="227"/>
        <end position="247"/>
    </location>
</feature>
<dbReference type="Pfam" id="PF24906">
    <property type="entry name" value="Zf_WRKY19"/>
    <property type="match status" value="3"/>
</dbReference>
<feature type="domain" description="WRKY19-like zinc finger" evidence="2">
    <location>
        <begin position="459"/>
        <end position="482"/>
    </location>
</feature>
<feature type="compositionally biased region" description="Polar residues" evidence="1">
    <location>
        <begin position="368"/>
        <end position="394"/>
    </location>
</feature>
<feature type="compositionally biased region" description="Basic and acidic residues" evidence="1">
    <location>
        <begin position="1"/>
        <end position="24"/>
    </location>
</feature>
<feature type="compositionally biased region" description="Basic and acidic residues" evidence="1">
    <location>
        <begin position="183"/>
        <end position="217"/>
    </location>
</feature>
<feature type="region of interest" description="Disordered" evidence="1">
    <location>
        <begin position="169"/>
        <end position="247"/>
    </location>
</feature>
<gene>
    <name evidence="3" type="ORF">TSIB3V08_LOCUS4867</name>
</gene>